<dbReference type="Proteomes" id="UP001428817">
    <property type="component" value="Unassembled WGS sequence"/>
</dbReference>
<gene>
    <name evidence="1" type="ORF">GCM10023321_34640</name>
</gene>
<dbReference type="EMBL" id="BAABJP010000015">
    <property type="protein sequence ID" value="GAA5157065.1"/>
    <property type="molecule type" value="Genomic_DNA"/>
</dbReference>
<evidence type="ECO:0000313" key="2">
    <source>
        <dbReference type="Proteomes" id="UP001428817"/>
    </source>
</evidence>
<organism evidence="1 2">
    <name type="scientific">Pseudonocardia eucalypti</name>
    <dbReference type="NCBI Taxonomy" id="648755"/>
    <lineage>
        <taxon>Bacteria</taxon>
        <taxon>Bacillati</taxon>
        <taxon>Actinomycetota</taxon>
        <taxon>Actinomycetes</taxon>
        <taxon>Pseudonocardiales</taxon>
        <taxon>Pseudonocardiaceae</taxon>
        <taxon>Pseudonocardia</taxon>
    </lineage>
</organism>
<keyword evidence="2" id="KW-1185">Reference proteome</keyword>
<comment type="caution">
    <text evidence="1">The sequence shown here is derived from an EMBL/GenBank/DDBJ whole genome shotgun (WGS) entry which is preliminary data.</text>
</comment>
<dbReference type="RefSeq" id="WP_185059413.1">
    <property type="nucleotide sequence ID" value="NZ_BAABJP010000015.1"/>
</dbReference>
<accession>A0ABP9Q861</accession>
<reference evidence="2" key="1">
    <citation type="journal article" date="2019" name="Int. J. Syst. Evol. Microbiol.">
        <title>The Global Catalogue of Microorganisms (GCM) 10K type strain sequencing project: providing services to taxonomists for standard genome sequencing and annotation.</title>
        <authorList>
            <consortium name="The Broad Institute Genomics Platform"/>
            <consortium name="The Broad Institute Genome Sequencing Center for Infectious Disease"/>
            <person name="Wu L."/>
            <person name="Ma J."/>
        </authorList>
    </citation>
    <scope>NUCLEOTIDE SEQUENCE [LARGE SCALE GENOMIC DNA]</scope>
    <source>
        <strain evidence="2">JCM 18303</strain>
    </source>
</reference>
<sequence>MSDQQLGSAHVADAGFVPWAARVMAASPGAVERALAIHTPTDDGLCANCSQEDAIWWPCTVVRIAELAQRAAVHPTPSPRQAS</sequence>
<name>A0ABP9Q861_9PSEU</name>
<proteinExistence type="predicted"/>
<evidence type="ECO:0000313" key="1">
    <source>
        <dbReference type="EMBL" id="GAA5157065.1"/>
    </source>
</evidence>
<protein>
    <submittedName>
        <fullName evidence="1">Uncharacterized protein</fullName>
    </submittedName>
</protein>